<gene>
    <name evidence="2" type="ORF">ODALV1_LOCUS28393</name>
</gene>
<proteinExistence type="predicted"/>
<feature type="transmembrane region" description="Helical" evidence="1">
    <location>
        <begin position="130"/>
        <end position="163"/>
    </location>
</feature>
<accession>A0ABP1S0N9</accession>
<evidence type="ECO:0000313" key="3">
    <source>
        <dbReference type="Proteomes" id="UP001642540"/>
    </source>
</evidence>
<reference evidence="2 3" key="1">
    <citation type="submission" date="2024-08" db="EMBL/GenBank/DDBJ databases">
        <authorList>
            <person name="Cucini C."/>
            <person name="Frati F."/>
        </authorList>
    </citation>
    <scope>NUCLEOTIDE SEQUENCE [LARGE SCALE GENOMIC DNA]</scope>
</reference>
<evidence type="ECO:0000313" key="2">
    <source>
        <dbReference type="EMBL" id="CAL8140733.1"/>
    </source>
</evidence>
<keyword evidence="1" id="KW-0812">Transmembrane</keyword>
<evidence type="ECO:0000256" key="1">
    <source>
        <dbReference type="SAM" id="Phobius"/>
    </source>
</evidence>
<organism evidence="2 3">
    <name type="scientific">Orchesella dallaii</name>
    <dbReference type="NCBI Taxonomy" id="48710"/>
    <lineage>
        <taxon>Eukaryota</taxon>
        <taxon>Metazoa</taxon>
        <taxon>Ecdysozoa</taxon>
        <taxon>Arthropoda</taxon>
        <taxon>Hexapoda</taxon>
        <taxon>Collembola</taxon>
        <taxon>Entomobryomorpha</taxon>
        <taxon>Entomobryoidea</taxon>
        <taxon>Orchesellidae</taxon>
        <taxon>Orchesellinae</taxon>
        <taxon>Orchesella</taxon>
    </lineage>
</organism>
<feature type="transmembrane region" description="Helical" evidence="1">
    <location>
        <begin position="175"/>
        <end position="197"/>
    </location>
</feature>
<protein>
    <submittedName>
        <fullName evidence="2">Uncharacterized protein</fullName>
    </submittedName>
</protein>
<keyword evidence="1" id="KW-0472">Membrane</keyword>
<dbReference type="Proteomes" id="UP001642540">
    <property type="component" value="Unassembled WGS sequence"/>
</dbReference>
<keyword evidence="1" id="KW-1133">Transmembrane helix</keyword>
<feature type="transmembrane region" description="Helical" evidence="1">
    <location>
        <begin position="12"/>
        <end position="40"/>
    </location>
</feature>
<comment type="caution">
    <text evidence="2">The sequence shown here is derived from an EMBL/GenBank/DDBJ whole genome shotgun (WGS) entry which is preliminary data.</text>
</comment>
<feature type="transmembrane region" description="Helical" evidence="1">
    <location>
        <begin position="60"/>
        <end position="92"/>
    </location>
</feature>
<name>A0ABP1S0N9_9HEXA</name>
<dbReference type="EMBL" id="CAXLJM020000141">
    <property type="protein sequence ID" value="CAL8140733.1"/>
    <property type="molecule type" value="Genomic_DNA"/>
</dbReference>
<sequence length="267" mass="30815">MPNFNPKRSKINLLVNAALSAFTFVIFASYVLLMVLLLVIPREAVFFGSLIPIKYYYFPVAILSIAYHAYMLLFIHIVILTIGNFAIIYTFYTLYFIATELKVGCQSYKTIDALRSPKNLRRIYRCFQVVHAHCFAIFGILTLFCNAIFMVTCIFCNFVSFQYWDDFSAVTKAQIVTWCVLTNGFWGFVLEMGCLFCKNGDKVFMSWKRHAWGSSLENAIMKKFRVSSMPIVLSYGKQFVIRRTSFFTFQRGVTRGTFRALLMTKSG</sequence>
<keyword evidence="3" id="KW-1185">Reference proteome</keyword>